<dbReference type="Proteomes" id="UP001179363">
    <property type="component" value="Unassembled WGS sequence"/>
</dbReference>
<evidence type="ECO:0000313" key="2">
    <source>
        <dbReference type="EMBL" id="MCF4100049.1"/>
    </source>
</evidence>
<organism evidence="2 3">
    <name type="scientific">Gillisia lutea</name>
    <dbReference type="NCBI Taxonomy" id="2909668"/>
    <lineage>
        <taxon>Bacteria</taxon>
        <taxon>Pseudomonadati</taxon>
        <taxon>Bacteroidota</taxon>
        <taxon>Flavobacteriia</taxon>
        <taxon>Flavobacteriales</taxon>
        <taxon>Flavobacteriaceae</taxon>
        <taxon>Gillisia</taxon>
    </lineage>
</organism>
<keyword evidence="1" id="KW-0472">Membrane</keyword>
<dbReference type="RefSeq" id="WP_236132218.1">
    <property type="nucleotide sequence ID" value="NZ_JAKGTH010000004.1"/>
</dbReference>
<feature type="transmembrane region" description="Helical" evidence="1">
    <location>
        <begin position="36"/>
        <end position="54"/>
    </location>
</feature>
<accession>A0ABS9EDT5</accession>
<evidence type="ECO:0000256" key="1">
    <source>
        <dbReference type="SAM" id="Phobius"/>
    </source>
</evidence>
<keyword evidence="1" id="KW-0812">Transmembrane</keyword>
<keyword evidence="1" id="KW-1133">Transmembrane helix</keyword>
<comment type="caution">
    <text evidence="2">The sequence shown here is derived from an EMBL/GenBank/DDBJ whole genome shotgun (WGS) entry which is preliminary data.</text>
</comment>
<name>A0ABS9EDT5_9FLAO</name>
<feature type="transmembrane region" description="Helical" evidence="1">
    <location>
        <begin position="127"/>
        <end position="145"/>
    </location>
</feature>
<dbReference type="EMBL" id="JAKGTH010000004">
    <property type="protein sequence ID" value="MCF4100049.1"/>
    <property type="molecule type" value="Genomic_DNA"/>
</dbReference>
<feature type="transmembrane region" description="Helical" evidence="1">
    <location>
        <begin position="12"/>
        <end position="30"/>
    </location>
</feature>
<reference evidence="2" key="1">
    <citation type="submission" date="2022-01" db="EMBL/GenBank/DDBJ databases">
        <title>Gillisia lutea sp. nov., isolated from marine plastic residues from the Malvarosa beach (Valencia, Spain).</title>
        <authorList>
            <person name="Vidal-Verdu A."/>
            <person name="Molina-Menor E."/>
            <person name="Satari L."/>
            <person name="Pascual J."/>
            <person name="Pereto J."/>
            <person name="Porcar M."/>
        </authorList>
    </citation>
    <scope>NUCLEOTIDE SEQUENCE</scope>
    <source>
        <strain evidence="2">M10.2A</strain>
    </source>
</reference>
<gene>
    <name evidence="2" type="ORF">L1I30_00075</name>
</gene>
<feature type="transmembrane region" description="Helical" evidence="1">
    <location>
        <begin position="66"/>
        <end position="87"/>
    </location>
</feature>
<proteinExistence type="predicted"/>
<evidence type="ECO:0000313" key="3">
    <source>
        <dbReference type="Proteomes" id="UP001179363"/>
    </source>
</evidence>
<protein>
    <submittedName>
        <fullName evidence="2">Uncharacterized protein</fullName>
    </submittedName>
</protein>
<keyword evidence="3" id="KW-1185">Reference proteome</keyword>
<sequence length="171" mass="20140">MNKNLIRKAVIIYQLIVIIICLIFNSLEIYESNYDIKLLIISEILLLLGLYYVIKTGLELNHYKGNLFPFVFNIMQSLAIAFMGFIYKISYGPQIYIRLSNYGDWTMESSFRLYSREFHLNVTPPDGLFYLGINIIQICFAVYFFKLLKTEYGYIFPTNNFQKKSNKKIIS</sequence>